<dbReference type="EMBL" id="BRXY01000583">
    <property type="protein sequence ID" value="GMI01876.1"/>
    <property type="molecule type" value="Genomic_DNA"/>
</dbReference>
<protein>
    <submittedName>
        <fullName evidence="2">Uncharacterized protein</fullName>
    </submittedName>
</protein>
<organism evidence="2 3">
    <name type="scientific">Triparma strigata</name>
    <dbReference type="NCBI Taxonomy" id="1606541"/>
    <lineage>
        <taxon>Eukaryota</taxon>
        <taxon>Sar</taxon>
        <taxon>Stramenopiles</taxon>
        <taxon>Ochrophyta</taxon>
        <taxon>Bolidophyceae</taxon>
        <taxon>Parmales</taxon>
        <taxon>Triparmaceae</taxon>
        <taxon>Triparma</taxon>
    </lineage>
</organism>
<keyword evidence="1" id="KW-0472">Membrane</keyword>
<keyword evidence="1" id="KW-0812">Transmembrane</keyword>
<reference evidence="3" key="1">
    <citation type="journal article" date="2023" name="Commun. Biol.">
        <title>Genome analysis of Parmales, the sister group of diatoms, reveals the evolutionary specialization of diatoms from phago-mixotrophs to photoautotrophs.</title>
        <authorList>
            <person name="Ban H."/>
            <person name="Sato S."/>
            <person name="Yoshikawa S."/>
            <person name="Yamada K."/>
            <person name="Nakamura Y."/>
            <person name="Ichinomiya M."/>
            <person name="Sato N."/>
            <person name="Blanc-Mathieu R."/>
            <person name="Endo H."/>
            <person name="Kuwata A."/>
            <person name="Ogata H."/>
        </authorList>
    </citation>
    <scope>NUCLEOTIDE SEQUENCE [LARGE SCALE GENOMIC DNA]</scope>
    <source>
        <strain evidence="3">NIES 3701</strain>
    </source>
</reference>
<evidence type="ECO:0000313" key="3">
    <source>
        <dbReference type="Proteomes" id="UP001165085"/>
    </source>
</evidence>
<dbReference type="OrthoDB" id="233511at2759"/>
<evidence type="ECO:0000256" key="1">
    <source>
        <dbReference type="SAM" id="Phobius"/>
    </source>
</evidence>
<sequence>MHVAQIVAITASLVGVIVGLVYYLQAKSGDASYLSSSTWTISIPDESVTQTWYIDTDADVLKIVQHKEGQAALAIQEMHSGKTYEYSVWDQVESTVPADACDGIQGCDVAELQAQLDAVGTIKTDCTVEDLTDAVSLSAVEVGDTVVIGGFTVQFVAGVPTAILDGEDGSVIATINSIVDGIAGDVTFDGCAVEARRLDLEERELGFAEWASGTDWCGAGTDNCNTPCPGTGAGSLTDNMGCRRHDHGAVHSPAGVGVQLECQVDKDLVEYASDNAGWQANAAIQATFGSWGLANAWGCKNYANVQNCWWHWAGCGWRGCPGWQRRCSSGWQWETKHGPWRYDGINNRGAGTIYVDKCQTCSGDVF</sequence>
<proteinExistence type="predicted"/>
<gene>
    <name evidence="2" type="ORF">TrST_g10447</name>
</gene>
<accession>A0A9W7CC25</accession>
<dbReference type="AlphaFoldDB" id="A0A9W7CC25"/>
<dbReference type="Proteomes" id="UP001165085">
    <property type="component" value="Unassembled WGS sequence"/>
</dbReference>
<keyword evidence="3" id="KW-1185">Reference proteome</keyword>
<name>A0A9W7CC25_9STRA</name>
<evidence type="ECO:0000313" key="2">
    <source>
        <dbReference type="EMBL" id="GMI01876.1"/>
    </source>
</evidence>
<comment type="caution">
    <text evidence="2">The sequence shown here is derived from an EMBL/GenBank/DDBJ whole genome shotgun (WGS) entry which is preliminary data.</text>
</comment>
<keyword evidence="1" id="KW-1133">Transmembrane helix</keyword>
<feature type="transmembrane region" description="Helical" evidence="1">
    <location>
        <begin position="6"/>
        <end position="24"/>
    </location>
</feature>